<keyword evidence="4" id="KW-0747">Spliceosome</keyword>
<dbReference type="FunFam" id="3.30.70.330:FF:000029">
    <property type="entry name" value="U2 small nuclear ribonucleoprotein B"/>
    <property type="match status" value="1"/>
</dbReference>
<dbReference type="Gene3D" id="3.30.70.330">
    <property type="match status" value="2"/>
</dbReference>
<evidence type="ECO:0000256" key="1">
    <source>
        <dbReference type="ARBA" id="ARBA00004123"/>
    </source>
</evidence>
<dbReference type="FunFam" id="3.30.70.330:FF:000039">
    <property type="entry name" value="U1 small nuclear ribonucleoprotein A"/>
    <property type="match status" value="1"/>
</dbReference>
<reference evidence="13" key="1">
    <citation type="journal article" date="2020" name="Stud. Mycol.">
        <title>101 Dothideomycetes genomes: a test case for predicting lifestyles and emergence of pathogens.</title>
        <authorList>
            <person name="Haridas S."/>
            <person name="Albert R."/>
            <person name="Binder M."/>
            <person name="Bloem J."/>
            <person name="Labutti K."/>
            <person name="Salamov A."/>
            <person name="Andreopoulos B."/>
            <person name="Baker S."/>
            <person name="Barry K."/>
            <person name="Bills G."/>
            <person name="Bluhm B."/>
            <person name="Cannon C."/>
            <person name="Castanera R."/>
            <person name="Culley D."/>
            <person name="Daum C."/>
            <person name="Ezra D."/>
            <person name="Gonzalez J."/>
            <person name="Henrissat B."/>
            <person name="Kuo A."/>
            <person name="Liang C."/>
            <person name="Lipzen A."/>
            <person name="Lutzoni F."/>
            <person name="Magnuson J."/>
            <person name="Mondo S."/>
            <person name="Nolan M."/>
            <person name="Ohm R."/>
            <person name="Pangilinan J."/>
            <person name="Park H.-J."/>
            <person name="Ramirez L."/>
            <person name="Alfaro M."/>
            <person name="Sun H."/>
            <person name="Tritt A."/>
            <person name="Yoshinaga Y."/>
            <person name="Zwiers L.-H."/>
            <person name="Turgeon B."/>
            <person name="Goodwin S."/>
            <person name="Spatafora J."/>
            <person name="Crous P."/>
            <person name="Grigoriev I."/>
        </authorList>
    </citation>
    <scope>NUCLEOTIDE SEQUENCE</scope>
    <source>
        <strain evidence="13">CBS 116005</strain>
    </source>
</reference>
<keyword evidence="14" id="KW-1185">Reference proteome</keyword>
<keyword evidence="6 10" id="KW-0694">RNA-binding</keyword>
<evidence type="ECO:0000256" key="7">
    <source>
        <dbReference type="ARBA" id="ARBA00023187"/>
    </source>
</evidence>
<evidence type="ECO:0000256" key="5">
    <source>
        <dbReference type="ARBA" id="ARBA00022737"/>
    </source>
</evidence>
<evidence type="ECO:0000256" key="11">
    <source>
        <dbReference type="SAM" id="MobiDB-lite"/>
    </source>
</evidence>
<accession>A0A6G1KXG6</accession>
<dbReference type="Pfam" id="PF00076">
    <property type="entry name" value="RRM_1"/>
    <property type="match status" value="2"/>
</dbReference>
<comment type="similarity">
    <text evidence="2">Belongs to the RRM U1 A/B'' family.</text>
</comment>
<evidence type="ECO:0000256" key="9">
    <source>
        <dbReference type="ARBA" id="ARBA00023274"/>
    </source>
</evidence>
<dbReference type="PANTHER" id="PTHR10501">
    <property type="entry name" value="U1 SMALL NUCLEAR RIBONUCLEOPROTEIN A/U2 SMALL NUCLEAR RIBONUCLEOPROTEIN B"/>
    <property type="match status" value="1"/>
</dbReference>
<dbReference type="SUPFAM" id="SSF54928">
    <property type="entry name" value="RNA-binding domain, RBD"/>
    <property type="match status" value="1"/>
</dbReference>
<dbReference type="InterPro" id="IPR012677">
    <property type="entry name" value="Nucleotide-bd_a/b_plait_sf"/>
</dbReference>
<dbReference type="GO" id="GO:0005681">
    <property type="term" value="C:spliceosomal complex"/>
    <property type="evidence" value="ECO:0007669"/>
    <property type="project" value="UniProtKB-KW"/>
</dbReference>
<proteinExistence type="inferred from homology"/>
<evidence type="ECO:0000256" key="3">
    <source>
        <dbReference type="ARBA" id="ARBA00022664"/>
    </source>
</evidence>
<evidence type="ECO:0000256" key="8">
    <source>
        <dbReference type="ARBA" id="ARBA00023242"/>
    </source>
</evidence>
<dbReference type="AlphaFoldDB" id="A0A6G1KXG6"/>
<dbReference type="GO" id="GO:0003723">
    <property type="term" value="F:RNA binding"/>
    <property type="evidence" value="ECO:0007669"/>
    <property type="project" value="UniProtKB-UniRule"/>
</dbReference>
<dbReference type="PROSITE" id="PS50102">
    <property type="entry name" value="RRM"/>
    <property type="match status" value="2"/>
</dbReference>
<evidence type="ECO:0000256" key="4">
    <source>
        <dbReference type="ARBA" id="ARBA00022728"/>
    </source>
</evidence>
<evidence type="ECO:0000259" key="12">
    <source>
        <dbReference type="PROSITE" id="PS50102"/>
    </source>
</evidence>
<feature type="domain" description="RRM" evidence="12">
    <location>
        <begin position="169"/>
        <end position="242"/>
    </location>
</feature>
<evidence type="ECO:0000313" key="14">
    <source>
        <dbReference type="Proteomes" id="UP000799436"/>
    </source>
</evidence>
<protein>
    <submittedName>
        <fullName evidence="13">Small nuclear ribonucleoprotein U1a</fullName>
    </submittedName>
</protein>
<name>A0A6G1KXG6_9PEZI</name>
<dbReference type="CDD" id="cd12246">
    <property type="entry name" value="RRM1_U1A_like"/>
    <property type="match status" value="1"/>
</dbReference>
<dbReference type="Proteomes" id="UP000799436">
    <property type="component" value="Unassembled WGS sequence"/>
</dbReference>
<dbReference type="InterPro" id="IPR035979">
    <property type="entry name" value="RBD_domain_sf"/>
</dbReference>
<dbReference type="CDD" id="cd12247">
    <property type="entry name" value="RRM2_U1A_like"/>
    <property type="match status" value="1"/>
</dbReference>
<keyword evidence="5" id="KW-0677">Repeat</keyword>
<dbReference type="SMART" id="SM00360">
    <property type="entry name" value="RRM"/>
    <property type="match status" value="2"/>
</dbReference>
<dbReference type="EMBL" id="ML995894">
    <property type="protein sequence ID" value="KAF2765363.1"/>
    <property type="molecule type" value="Genomic_DNA"/>
</dbReference>
<dbReference type="OrthoDB" id="266020at2759"/>
<feature type="region of interest" description="Disordered" evidence="11">
    <location>
        <begin position="138"/>
        <end position="160"/>
    </location>
</feature>
<dbReference type="GO" id="GO:0006397">
    <property type="term" value="P:mRNA processing"/>
    <property type="evidence" value="ECO:0007669"/>
    <property type="project" value="UniProtKB-KW"/>
</dbReference>
<keyword evidence="7" id="KW-0508">mRNA splicing</keyword>
<feature type="domain" description="RRM" evidence="12">
    <location>
        <begin position="13"/>
        <end position="92"/>
    </location>
</feature>
<evidence type="ECO:0000256" key="10">
    <source>
        <dbReference type="PROSITE-ProRule" id="PRU00176"/>
    </source>
</evidence>
<gene>
    <name evidence="13" type="ORF">EJ03DRAFT_331042</name>
</gene>
<feature type="region of interest" description="Disordered" evidence="11">
    <location>
        <begin position="92"/>
        <end position="120"/>
    </location>
</feature>
<evidence type="ECO:0000256" key="2">
    <source>
        <dbReference type="ARBA" id="ARBA00007243"/>
    </source>
</evidence>
<keyword evidence="3" id="KW-0507">mRNA processing</keyword>
<keyword evidence="8" id="KW-0539">Nucleus</keyword>
<organism evidence="13 14">
    <name type="scientific">Teratosphaeria nubilosa</name>
    <dbReference type="NCBI Taxonomy" id="161662"/>
    <lineage>
        <taxon>Eukaryota</taxon>
        <taxon>Fungi</taxon>
        <taxon>Dikarya</taxon>
        <taxon>Ascomycota</taxon>
        <taxon>Pezizomycotina</taxon>
        <taxon>Dothideomycetes</taxon>
        <taxon>Dothideomycetidae</taxon>
        <taxon>Mycosphaerellales</taxon>
        <taxon>Teratosphaeriaceae</taxon>
        <taxon>Teratosphaeria</taxon>
    </lineage>
</organism>
<dbReference type="GO" id="GO:0030532">
    <property type="term" value="C:small nuclear ribonucleoprotein complex"/>
    <property type="evidence" value="ECO:0007669"/>
    <property type="project" value="UniProtKB-ARBA"/>
</dbReference>
<dbReference type="InterPro" id="IPR000504">
    <property type="entry name" value="RRM_dom"/>
</dbReference>
<dbReference type="GO" id="GO:0008380">
    <property type="term" value="P:RNA splicing"/>
    <property type="evidence" value="ECO:0007669"/>
    <property type="project" value="UniProtKB-KW"/>
</dbReference>
<evidence type="ECO:0000256" key="6">
    <source>
        <dbReference type="ARBA" id="ARBA00022884"/>
    </source>
</evidence>
<keyword evidence="9 13" id="KW-0687">Ribonucleoprotein</keyword>
<sequence>MAESEDGDIPPNATVYIRNLDENIKIPTLVDTLRPLFEEYGNVVDIIAKKSLKRKGQAFIVYDSADSAQEAIDELQGFDLLGQQMRLEFAKSRSDATVLREDGEEGLEKHKQQRLAEKERKQAAEAAAAAQLAKQKRAADSNLAERPAKSSKPSAATGVVPEEYLPPNKILLLRDVPESYGKDMLGIIFGRFPGFKEVRMVPTRVGIAFVEYEDETGAIAAKEALSGQKLGDQEVKITYQRAQA</sequence>
<comment type="subcellular location">
    <subcellularLocation>
        <location evidence="1">Nucleus</location>
    </subcellularLocation>
</comment>
<evidence type="ECO:0000313" key="13">
    <source>
        <dbReference type="EMBL" id="KAF2765363.1"/>
    </source>
</evidence>